<evidence type="ECO:0000313" key="1">
    <source>
        <dbReference type="EMBL" id="KAI3739073.1"/>
    </source>
</evidence>
<reference evidence="1 2" key="2">
    <citation type="journal article" date="2022" name="Mol. Ecol. Resour.">
        <title>The genomes of chicory, endive, great burdock and yacon provide insights into Asteraceae paleo-polyploidization history and plant inulin production.</title>
        <authorList>
            <person name="Fan W."/>
            <person name="Wang S."/>
            <person name="Wang H."/>
            <person name="Wang A."/>
            <person name="Jiang F."/>
            <person name="Liu H."/>
            <person name="Zhao H."/>
            <person name="Xu D."/>
            <person name="Zhang Y."/>
        </authorList>
    </citation>
    <scope>NUCLEOTIDE SEQUENCE [LARGE SCALE GENOMIC DNA]</scope>
    <source>
        <strain evidence="2">cv. Punajuju</strain>
        <tissue evidence="1">Leaves</tissue>
    </source>
</reference>
<comment type="caution">
    <text evidence="1">The sequence shown here is derived from an EMBL/GenBank/DDBJ whole genome shotgun (WGS) entry which is preliminary data.</text>
</comment>
<reference evidence="2" key="1">
    <citation type="journal article" date="2022" name="Mol. Ecol. Resour.">
        <title>The genomes of chicory, endive, great burdock and yacon provide insights into Asteraceae palaeo-polyploidization history and plant inulin production.</title>
        <authorList>
            <person name="Fan W."/>
            <person name="Wang S."/>
            <person name="Wang H."/>
            <person name="Wang A."/>
            <person name="Jiang F."/>
            <person name="Liu H."/>
            <person name="Zhao H."/>
            <person name="Xu D."/>
            <person name="Zhang Y."/>
        </authorList>
    </citation>
    <scope>NUCLEOTIDE SEQUENCE [LARGE SCALE GENOMIC DNA]</scope>
    <source>
        <strain evidence="2">cv. Punajuju</strain>
    </source>
</reference>
<proteinExistence type="predicted"/>
<organism evidence="1 2">
    <name type="scientific">Cichorium intybus</name>
    <name type="common">Chicory</name>
    <dbReference type="NCBI Taxonomy" id="13427"/>
    <lineage>
        <taxon>Eukaryota</taxon>
        <taxon>Viridiplantae</taxon>
        <taxon>Streptophyta</taxon>
        <taxon>Embryophyta</taxon>
        <taxon>Tracheophyta</taxon>
        <taxon>Spermatophyta</taxon>
        <taxon>Magnoliopsida</taxon>
        <taxon>eudicotyledons</taxon>
        <taxon>Gunneridae</taxon>
        <taxon>Pentapetalae</taxon>
        <taxon>asterids</taxon>
        <taxon>campanulids</taxon>
        <taxon>Asterales</taxon>
        <taxon>Asteraceae</taxon>
        <taxon>Cichorioideae</taxon>
        <taxon>Cichorieae</taxon>
        <taxon>Cichoriinae</taxon>
        <taxon>Cichorium</taxon>
    </lineage>
</organism>
<protein>
    <submittedName>
        <fullName evidence="1">Uncharacterized protein</fullName>
    </submittedName>
</protein>
<dbReference type="EMBL" id="CM042013">
    <property type="protein sequence ID" value="KAI3739073.1"/>
    <property type="molecule type" value="Genomic_DNA"/>
</dbReference>
<name>A0ACB9CXK5_CICIN</name>
<sequence length="100" mass="10927">MLCFFSIDINRISNHRKFQTNNLGGEVLEEINGCQELGDFAASNNKLEGEISSSNGQLQSHKILNLANNTLPGSIPGLSKLSGLKYLNFHGNRLTSEIPP</sequence>
<accession>A0ACB9CXK5</accession>
<keyword evidence="2" id="KW-1185">Reference proteome</keyword>
<gene>
    <name evidence="1" type="ORF">L2E82_29457</name>
</gene>
<dbReference type="Proteomes" id="UP001055811">
    <property type="component" value="Linkage Group LG05"/>
</dbReference>
<evidence type="ECO:0000313" key="2">
    <source>
        <dbReference type="Proteomes" id="UP001055811"/>
    </source>
</evidence>